<dbReference type="AlphaFoldDB" id="A0A934RBL0"/>
<dbReference type="EMBL" id="JAENII010000001">
    <property type="protein sequence ID" value="MBK1825621.1"/>
    <property type="molecule type" value="Genomic_DNA"/>
</dbReference>
<feature type="transmembrane region" description="Helical" evidence="1">
    <location>
        <begin position="539"/>
        <end position="559"/>
    </location>
</feature>
<feature type="transmembrane region" description="Helical" evidence="1">
    <location>
        <begin position="873"/>
        <end position="892"/>
    </location>
</feature>
<sequence length="1038" mass="111551">MSEDRQKQPWYLLFFHNRYLLGVTLVLIAAAGWASYQALPRTEDPVITNRDPMVLTYFPGASAERVEAQVTEPLETALKEIAEIKHVESTSRAGISVLAIELADEVNADTKEQFFSRIRDKIGEASRLLPSGADEPIFDGRRGAVAFTLIAAVRGDDDAQPTTALLSRQAEELADRLRNVPGTDIVRVYGEAEEEWTVTVDDAELTALGLTLGDVARALRISDSKQAAGAVFGKRHELQIEVSGSFTTAARIREIPLVQKDGLSVRVGDVAEVSRSMQTPVSSLGLSDGAPTVFVAARVSADQRVDLWSDKARETVERFQPELGRGMRADVVFDQEVYTSARLGELGGNLFLGALVVMAVVVLTMGWRSSLVISFALPLTAAMTLFLFARGGGELHQMSIFGMIIALGLLIDNAIVVTDEVRKHMAAGMKAADAVGATLRHLFVPLLSSTLTSIFAFMPIMLLPGSTGDFVGSIGTSVVIALASSLVLSLTLIAALAGRLGANRPWEDRLPRFLRHGLGGPGLTQATTRFLTITTAKPLLGISMTAVLSLVGFGLASTLGSQFFPRTDRDMFVLEVTLPSHTRIDHTAALTRAIDARLESHPDITHRNWLIGGSIPSVYYNHLMQNDGAANFAQAFLKAERADDVARLVVELQDEFDQSFPEARMLVKKFAQGPPIAADVEFRLSGPSTDVLRELGEEVRREVARHPEILHATTSINRDEPKLWYQADEDLARAAGLSPGVLAEQLESSLRGQQAGSMIEGVETMPVTVRYSDEDRDSVTGVRRINFQAAEGATGWAPLSALGTLELMPEVGSITRRDGVRTNNILGFAREGSLPIEITRSVTAAVEQLALPVGYTLEVGGESENQNEAIGNLGLYLPVLVLLTIGILILSFRSVRMAAILIAVGGLSVGYGLLATKFWGLPLSFNTILGSLGLIGLAFNDSIVVLSGIRANPKARAGAPHAIAAQVASNGRHLTSTTLTTMGSFLPLLLLIGGDFWPPLAVVLAGGVIGSTLLAFLFVPAAYRLLLCRKRDPQPSPA</sequence>
<feature type="transmembrane region" description="Helical" evidence="1">
    <location>
        <begin position="20"/>
        <end position="39"/>
    </location>
</feature>
<feature type="transmembrane region" description="Helical" evidence="1">
    <location>
        <begin position="1000"/>
        <end position="1023"/>
    </location>
</feature>
<feature type="transmembrane region" description="Helical" evidence="1">
    <location>
        <begin position="439"/>
        <end position="462"/>
    </location>
</feature>
<dbReference type="Pfam" id="PF00873">
    <property type="entry name" value="ACR_tran"/>
    <property type="match status" value="1"/>
</dbReference>
<dbReference type="PANTHER" id="PTHR32063">
    <property type="match status" value="1"/>
</dbReference>
<dbReference type="Gene3D" id="1.20.1640.10">
    <property type="entry name" value="Multidrug efflux transporter AcrB transmembrane domain"/>
    <property type="match status" value="2"/>
</dbReference>
<feature type="transmembrane region" description="Helical" evidence="1">
    <location>
        <begin position="899"/>
        <end position="919"/>
    </location>
</feature>
<feature type="transmembrane region" description="Helical" evidence="1">
    <location>
        <begin position="371"/>
        <end position="389"/>
    </location>
</feature>
<dbReference type="Gene3D" id="3.30.2090.10">
    <property type="entry name" value="Multidrug efflux transporter AcrB TolC docking domain, DN and DC subdomains"/>
    <property type="match status" value="2"/>
</dbReference>
<dbReference type="Gene3D" id="3.30.70.1320">
    <property type="entry name" value="Multidrug efflux transporter AcrB pore domain like"/>
    <property type="match status" value="1"/>
</dbReference>
<dbReference type="PANTHER" id="PTHR32063:SF18">
    <property type="entry name" value="CATION EFFLUX SYSTEM PROTEIN"/>
    <property type="match status" value="1"/>
</dbReference>
<keyword evidence="1" id="KW-1133">Transmembrane helix</keyword>
<feature type="transmembrane region" description="Helical" evidence="1">
    <location>
        <begin position="346"/>
        <end position="364"/>
    </location>
</feature>
<dbReference type="GO" id="GO:0005886">
    <property type="term" value="C:plasma membrane"/>
    <property type="evidence" value="ECO:0007669"/>
    <property type="project" value="TreeGrafter"/>
</dbReference>
<reference evidence="2" key="1">
    <citation type="submission" date="2021-01" db="EMBL/GenBank/DDBJ databases">
        <title>Modified the classification status of verrucomicrobia.</title>
        <authorList>
            <person name="Feng X."/>
        </authorList>
    </citation>
    <scope>NUCLEOTIDE SEQUENCE</scope>
    <source>
        <strain evidence="2">KCTC 22201</strain>
    </source>
</reference>
<feature type="transmembrane region" description="Helical" evidence="1">
    <location>
        <begin position="395"/>
        <end position="418"/>
    </location>
</feature>
<proteinExistence type="predicted"/>
<dbReference type="Gene3D" id="3.30.70.1440">
    <property type="entry name" value="Multidrug efflux transporter AcrB pore domain"/>
    <property type="match status" value="1"/>
</dbReference>
<keyword evidence="3" id="KW-1185">Reference proteome</keyword>
<organism evidence="2 3">
    <name type="scientific">Haloferula rosea</name>
    <dbReference type="NCBI Taxonomy" id="490093"/>
    <lineage>
        <taxon>Bacteria</taxon>
        <taxon>Pseudomonadati</taxon>
        <taxon>Verrucomicrobiota</taxon>
        <taxon>Verrucomicrobiia</taxon>
        <taxon>Verrucomicrobiales</taxon>
        <taxon>Verrucomicrobiaceae</taxon>
        <taxon>Haloferula</taxon>
    </lineage>
</organism>
<feature type="transmembrane region" description="Helical" evidence="1">
    <location>
        <begin position="474"/>
        <end position="497"/>
    </location>
</feature>
<evidence type="ECO:0000313" key="3">
    <source>
        <dbReference type="Proteomes" id="UP000658278"/>
    </source>
</evidence>
<accession>A0A934RBL0</accession>
<dbReference type="InterPro" id="IPR001036">
    <property type="entry name" value="Acrflvin-R"/>
</dbReference>
<protein>
    <submittedName>
        <fullName evidence="2">Efflux RND transporter permease subunit</fullName>
    </submittedName>
</protein>
<evidence type="ECO:0000256" key="1">
    <source>
        <dbReference type="SAM" id="Phobius"/>
    </source>
</evidence>
<dbReference type="RefSeq" id="WP_200275447.1">
    <property type="nucleotide sequence ID" value="NZ_JAENII010000001.1"/>
</dbReference>
<feature type="transmembrane region" description="Helical" evidence="1">
    <location>
        <begin position="925"/>
        <end position="946"/>
    </location>
</feature>
<evidence type="ECO:0000313" key="2">
    <source>
        <dbReference type="EMBL" id="MBK1825621.1"/>
    </source>
</evidence>
<dbReference type="SUPFAM" id="SSF82866">
    <property type="entry name" value="Multidrug efflux transporter AcrB transmembrane domain"/>
    <property type="match status" value="2"/>
</dbReference>
<dbReference type="Proteomes" id="UP000658278">
    <property type="component" value="Unassembled WGS sequence"/>
</dbReference>
<gene>
    <name evidence="2" type="ORF">JIN81_01205</name>
</gene>
<name>A0A934RBL0_9BACT</name>
<comment type="caution">
    <text evidence="2">The sequence shown here is derived from an EMBL/GenBank/DDBJ whole genome shotgun (WGS) entry which is preliminary data.</text>
</comment>
<dbReference type="InterPro" id="IPR027463">
    <property type="entry name" value="AcrB_DN_DC_subdom"/>
</dbReference>
<dbReference type="SUPFAM" id="SSF82714">
    <property type="entry name" value="Multidrug efflux transporter AcrB TolC docking domain, DN and DC subdomains"/>
    <property type="match status" value="2"/>
</dbReference>
<keyword evidence="1" id="KW-0812">Transmembrane</keyword>
<dbReference type="PRINTS" id="PR00702">
    <property type="entry name" value="ACRIFLAVINRP"/>
</dbReference>
<dbReference type="SUPFAM" id="SSF82693">
    <property type="entry name" value="Multidrug efflux transporter AcrB pore domain, PN1, PN2, PC1 and PC2 subdomains"/>
    <property type="match status" value="2"/>
</dbReference>
<keyword evidence="1" id="KW-0472">Membrane</keyword>
<feature type="transmembrane region" description="Helical" evidence="1">
    <location>
        <begin position="974"/>
        <end position="994"/>
    </location>
</feature>
<dbReference type="GO" id="GO:0042910">
    <property type="term" value="F:xenobiotic transmembrane transporter activity"/>
    <property type="evidence" value="ECO:0007669"/>
    <property type="project" value="TreeGrafter"/>
</dbReference>
<dbReference type="Gene3D" id="3.30.70.1430">
    <property type="entry name" value="Multidrug efflux transporter AcrB pore domain"/>
    <property type="match status" value="2"/>
</dbReference>